<name>G0MQR9_CAEBE</name>
<dbReference type="AlphaFoldDB" id="G0MQR9"/>
<dbReference type="InParanoid" id="G0MQR9"/>
<reference evidence="2" key="1">
    <citation type="submission" date="2011-07" db="EMBL/GenBank/DDBJ databases">
        <authorList>
            <consortium name="Caenorhabditis brenneri Sequencing and Analysis Consortium"/>
            <person name="Wilson R.K."/>
        </authorList>
    </citation>
    <scope>NUCLEOTIDE SEQUENCE [LARGE SCALE GENOMIC DNA]</scope>
    <source>
        <strain evidence="2">PB2801</strain>
    </source>
</reference>
<evidence type="ECO:0000313" key="1">
    <source>
        <dbReference type="EMBL" id="EGT41457.1"/>
    </source>
</evidence>
<gene>
    <name evidence="1" type="ORF">CAEBREN_21277</name>
</gene>
<proteinExistence type="predicted"/>
<dbReference type="Proteomes" id="UP000008068">
    <property type="component" value="Unassembled WGS sequence"/>
</dbReference>
<protein>
    <submittedName>
        <fullName evidence="1">Uncharacterized protein</fullName>
    </submittedName>
</protein>
<sequence length="124" mass="14450">MDRCTGPLHGVCFYASALHPGQHTAANFQIVVLCGQGLTLFYTTVRPIFIPANVHHLILHNKEHHGFSSEYQFRELEYLHALYCYDNNRDFDLDGFLEPTRRLLAEIEGNRAEEIRILRQSTYW</sequence>
<evidence type="ECO:0000313" key="2">
    <source>
        <dbReference type="Proteomes" id="UP000008068"/>
    </source>
</evidence>
<dbReference type="EMBL" id="GL379807">
    <property type="protein sequence ID" value="EGT41457.1"/>
    <property type="molecule type" value="Genomic_DNA"/>
</dbReference>
<organism evidence="2">
    <name type="scientific">Caenorhabditis brenneri</name>
    <name type="common">Nematode worm</name>
    <dbReference type="NCBI Taxonomy" id="135651"/>
    <lineage>
        <taxon>Eukaryota</taxon>
        <taxon>Metazoa</taxon>
        <taxon>Ecdysozoa</taxon>
        <taxon>Nematoda</taxon>
        <taxon>Chromadorea</taxon>
        <taxon>Rhabditida</taxon>
        <taxon>Rhabditina</taxon>
        <taxon>Rhabditomorpha</taxon>
        <taxon>Rhabditoidea</taxon>
        <taxon>Rhabditidae</taxon>
        <taxon>Peloderinae</taxon>
        <taxon>Caenorhabditis</taxon>
    </lineage>
</organism>
<dbReference type="HOGENOM" id="CLU_2005903_0_0_1"/>
<accession>G0MQR9</accession>
<keyword evidence="2" id="KW-1185">Reference proteome</keyword>